<feature type="transmembrane region" description="Helical" evidence="6">
    <location>
        <begin position="290"/>
        <end position="316"/>
    </location>
</feature>
<keyword evidence="3 6" id="KW-1133">Transmembrane helix</keyword>
<evidence type="ECO:0000256" key="1">
    <source>
        <dbReference type="ARBA" id="ARBA00004141"/>
    </source>
</evidence>
<dbReference type="SUPFAM" id="SSF103481">
    <property type="entry name" value="Multidrug resistance efflux transporter EmrE"/>
    <property type="match status" value="1"/>
</dbReference>
<dbReference type="Pfam" id="PF05653">
    <property type="entry name" value="Mg_trans_NIPA"/>
    <property type="match status" value="1"/>
</dbReference>
<feature type="transmembrane region" description="Helical" evidence="6">
    <location>
        <begin position="222"/>
        <end position="240"/>
    </location>
</feature>
<comment type="subcellular location">
    <subcellularLocation>
        <location evidence="1">Membrane</location>
        <topology evidence="1">Multi-pass membrane protein</topology>
    </subcellularLocation>
</comment>
<keyword evidence="4 6" id="KW-0472">Membrane</keyword>
<feature type="compositionally biased region" description="Gly residues" evidence="5">
    <location>
        <begin position="630"/>
        <end position="644"/>
    </location>
</feature>
<keyword evidence="8" id="KW-1185">Reference proteome</keyword>
<feature type="transmembrane region" description="Helical" evidence="6">
    <location>
        <begin position="354"/>
        <end position="373"/>
    </location>
</feature>
<evidence type="ECO:0000313" key="8">
    <source>
        <dbReference type="Proteomes" id="UP000800038"/>
    </source>
</evidence>
<accession>A0A6A5T518</accession>
<reference evidence="7" key="1">
    <citation type="journal article" date="2020" name="Stud. Mycol.">
        <title>101 Dothideomycetes genomes: a test case for predicting lifestyles and emergence of pathogens.</title>
        <authorList>
            <person name="Haridas S."/>
            <person name="Albert R."/>
            <person name="Binder M."/>
            <person name="Bloem J."/>
            <person name="Labutti K."/>
            <person name="Salamov A."/>
            <person name="Andreopoulos B."/>
            <person name="Baker S."/>
            <person name="Barry K."/>
            <person name="Bills G."/>
            <person name="Bluhm B."/>
            <person name="Cannon C."/>
            <person name="Castanera R."/>
            <person name="Culley D."/>
            <person name="Daum C."/>
            <person name="Ezra D."/>
            <person name="Gonzalez J."/>
            <person name="Henrissat B."/>
            <person name="Kuo A."/>
            <person name="Liang C."/>
            <person name="Lipzen A."/>
            <person name="Lutzoni F."/>
            <person name="Magnuson J."/>
            <person name="Mondo S."/>
            <person name="Nolan M."/>
            <person name="Ohm R."/>
            <person name="Pangilinan J."/>
            <person name="Park H.-J."/>
            <person name="Ramirez L."/>
            <person name="Alfaro M."/>
            <person name="Sun H."/>
            <person name="Tritt A."/>
            <person name="Yoshinaga Y."/>
            <person name="Zwiers L.-H."/>
            <person name="Turgeon B."/>
            <person name="Goodwin S."/>
            <person name="Spatafora J."/>
            <person name="Crous P."/>
            <person name="Grigoriev I."/>
        </authorList>
    </citation>
    <scope>NUCLEOTIDE SEQUENCE</scope>
    <source>
        <strain evidence="7">CBS 161.51</strain>
    </source>
</reference>
<protein>
    <submittedName>
        <fullName evidence="7">DUF803-domain-containing protein</fullName>
    </submittedName>
</protein>
<feature type="non-terminal residue" evidence="7">
    <location>
        <position position="654"/>
    </location>
</feature>
<feature type="compositionally biased region" description="Basic and acidic residues" evidence="5">
    <location>
        <begin position="611"/>
        <end position="622"/>
    </location>
</feature>
<sequence>MHIPPNYVAAGPATPTPNVIDYNGVSWISKTKGGYTENWSSLIGIITAIIGNVLISFALNMQRYAHIRLDREWQEKERQRKKRIASSLSLSRLGEERAKDSKRKFHTPRQGEDMVEHARASNGNIYGATESDPLIPQSTTPSLEREDGAGSGQEEAYKQQSYLKSPYWWFGIILMTVGEAGNFLAYGFAPASIVSPLGVVALISNCIIAPFMLKEPFRKRDALGVIIAVGGAVTVVLSANDNNPKLGPGKIWDLIRRWEFETYLGITCGVIALLMVASNRYGEKNILIDLGLVGLFGGYTALSTKGVASLLSYTLWRAITFPVFYLLVAILIVTAVMQIKYINRALQRFNATQVIPVQFVLFTLAVIGGSAVLYRDFERTSGEDAGKFVGGCALTFFGVWLITSGRPSHHDDEEEDYESENGDAINLAGERYTDEVDGIDDGVDQSTRRSSTTRAPSPPVNMHSRYRDDDPSRPSTPNIKVTPSPTSPRLASADIISSLIANPWTKPNDPLSRTPPLNRHTSTPVLPSEAAPPPLAPSTSHPELVPPRTPTRGKSQTEIPTTPGTARSQLRRLKTNERVGMTSRNSVAGPLLASPLSTSLSTMVQDLKRGGSYRHKDADGVRRRQSVLGLGTGEEGDGTMGMGMGEPLSRRVTR</sequence>
<evidence type="ECO:0000256" key="2">
    <source>
        <dbReference type="ARBA" id="ARBA00022692"/>
    </source>
</evidence>
<feature type="transmembrane region" description="Helical" evidence="6">
    <location>
        <begin position="167"/>
        <end position="187"/>
    </location>
</feature>
<feature type="transmembrane region" description="Helical" evidence="6">
    <location>
        <begin position="39"/>
        <end position="59"/>
    </location>
</feature>
<evidence type="ECO:0000256" key="5">
    <source>
        <dbReference type="SAM" id="MobiDB-lite"/>
    </source>
</evidence>
<feature type="transmembrane region" description="Helical" evidence="6">
    <location>
        <begin position="322"/>
        <end position="342"/>
    </location>
</feature>
<evidence type="ECO:0000256" key="6">
    <source>
        <dbReference type="SAM" id="Phobius"/>
    </source>
</evidence>
<name>A0A6A5T518_9PLEO</name>
<dbReference type="GO" id="GO:0016020">
    <property type="term" value="C:membrane"/>
    <property type="evidence" value="ECO:0007669"/>
    <property type="project" value="UniProtKB-SubCell"/>
</dbReference>
<proteinExistence type="predicted"/>
<dbReference type="AlphaFoldDB" id="A0A6A5T518"/>
<keyword evidence="2 6" id="KW-0812">Transmembrane</keyword>
<gene>
    <name evidence="7" type="ORF">EJ02DRAFT_365760</name>
</gene>
<feature type="region of interest" description="Disordered" evidence="5">
    <location>
        <begin position="429"/>
        <end position="567"/>
    </location>
</feature>
<dbReference type="PANTHER" id="PTHR12570">
    <property type="match status" value="1"/>
</dbReference>
<dbReference type="EMBL" id="ML976000">
    <property type="protein sequence ID" value="KAF1946972.1"/>
    <property type="molecule type" value="Genomic_DNA"/>
</dbReference>
<evidence type="ECO:0000313" key="7">
    <source>
        <dbReference type="EMBL" id="KAF1946972.1"/>
    </source>
</evidence>
<feature type="region of interest" description="Disordered" evidence="5">
    <location>
        <begin position="129"/>
        <end position="155"/>
    </location>
</feature>
<dbReference type="GO" id="GO:0015095">
    <property type="term" value="F:magnesium ion transmembrane transporter activity"/>
    <property type="evidence" value="ECO:0007669"/>
    <property type="project" value="InterPro"/>
</dbReference>
<evidence type="ECO:0000256" key="4">
    <source>
        <dbReference type="ARBA" id="ARBA00023136"/>
    </source>
</evidence>
<feature type="transmembrane region" description="Helical" evidence="6">
    <location>
        <begin position="260"/>
        <end position="278"/>
    </location>
</feature>
<dbReference type="InterPro" id="IPR008521">
    <property type="entry name" value="Mg_trans_NIPA"/>
</dbReference>
<dbReference type="OrthoDB" id="165382at2759"/>
<feature type="transmembrane region" description="Helical" evidence="6">
    <location>
        <begin position="193"/>
        <end position="213"/>
    </location>
</feature>
<feature type="region of interest" description="Disordered" evidence="5">
    <location>
        <begin position="611"/>
        <end position="654"/>
    </location>
</feature>
<dbReference type="InterPro" id="IPR037185">
    <property type="entry name" value="EmrE-like"/>
</dbReference>
<dbReference type="Proteomes" id="UP000800038">
    <property type="component" value="Unassembled WGS sequence"/>
</dbReference>
<feature type="region of interest" description="Disordered" evidence="5">
    <location>
        <begin position="92"/>
        <end position="114"/>
    </location>
</feature>
<evidence type="ECO:0000256" key="3">
    <source>
        <dbReference type="ARBA" id="ARBA00022989"/>
    </source>
</evidence>
<organism evidence="7 8">
    <name type="scientific">Clathrospora elynae</name>
    <dbReference type="NCBI Taxonomy" id="706981"/>
    <lineage>
        <taxon>Eukaryota</taxon>
        <taxon>Fungi</taxon>
        <taxon>Dikarya</taxon>
        <taxon>Ascomycota</taxon>
        <taxon>Pezizomycotina</taxon>
        <taxon>Dothideomycetes</taxon>
        <taxon>Pleosporomycetidae</taxon>
        <taxon>Pleosporales</taxon>
        <taxon>Diademaceae</taxon>
        <taxon>Clathrospora</taxon>
    </lineage>
</organism>
<feature type="compositionally biased region" description="Polar residues" evidence="5">
    <location>
        <begin position="473"/>
        <end position="489"/>
    </location>
</feature>
<dbReference type="PANTHER" id="PTHR12570:SF65">
    <property type="entry name" value="MAGNESIUM TRANSPORTER NIPA9-RELATED"/>
    <property type="match status" value="1"/>
</dbReference>
<feature type="compositionally biased region" description="Polar residues" evidence="5">
    <location>
        <begin position="552"/>
        <end position="567"/>
    </location>
</feature>